<dbReference type="InterPro" id="IPR001763">
    <property type="entry name" value="Rhodanese-like_dom"/>
</dbReference>
<dbReference type="PANTHER" id="PTHR43031:SF18">
    <property type="entry name" value="RHODANESE-RELATED SULFURTRANSFERASES"/>
    <property type="match status" value="1"/>
</dbReference>
<accession>A0A4V3I699</accession>
<dbReference type="CDD" id="cd00158">
    <property type="entry name" value="RHOD"/>
    <property type="match status" value="1"/>
</dbReference>
<feature type="domain" description="Rhodanese" evidence="1">
    <location>
        <begin position="12"/>
        <end position="99"/>
    </location>
</feature>
<evidence type="ECO:0000313" key="2">
    <source>
        <dbReference type="EMBL" id="TFB48740.1"/>
    </source>
</evidence>
<dbReference type="InterPro" id="IPR036873">
    <property type="entry name" value="Rhodanese-like_dom_sf"/>
</dbReference>
<organism evidence="2 3">
    <name type="scientific">Cryobacterium tagatosivorans</name>
    <dbReference type="NCBI Taxonomy" id="1259199"/>
    <lineage>
        <taxon>Bacteria</taxon>
        <taxon>Bacillati</taxon>
        <taxon>Actinomycetota</taxon>
        <taxon>Actinomycetes</taxon>
        <taxon>Micrococcales</taxon>
        <taxon>Microbacteriaceae</taxon>
        <taxon>Cryobacterium</taxon>
    </lineage>
</organism>
<keyword evidence="3" id="KW-1185">Reference proteome</keyword>
<comment type="caution">
    <text evidence="2">The sequence shown here is derived from an EMBL/GenBank/DDBJ whole genome shotgun (WGS) entry which is preliminary data.</text>
</comment>
<proteinExistence type="predicted"/>
<name>A0A4V3I699_9MICO</name>
<dbReference type="PANTHER" id="PTHR43031">
    <property type="entry name" value="FAD-DEPENDENT OXIDOREDUCTASE"/>
    <property type="match status" value="1"/>
</dbReference>
<gene>
    <name evidence="2" type="ORF">E3O23_13075</name>
</gene>
<dbReference type="Pfam" id="PF00581">
    <property type="entry name" value="Rhodanese"/>
    <property type="match status" value="1"/>
</dbReference>
<evidence type="ECO:0000259" key="1">
    <source>
        <dbReference type="PROSITE" id="PS50206"/>
    </source>
</evidence>
<dbReference type="Gene3D" id="3.40.250.10">
    <property type="entry name" value="Rhodanese-like domain"/>
    <property type="match status" value="1"/>
</dbReference>
<dbReference type="SMART" id="SM00450">
    <property type="entry name" value="RHOD"/>
    <property type="match status" value="1"/>
</dbReference>
<reference evidence="2 3" key="1">
    <citation type="submission" date="2019-03" db="EMBL/GenBank/DDBJ databases">
        <title>Genomics of glacier-inhabiting Cryobacterium strains.</title>
        <authorList>
            <person name="Liu Q."/>
            <person name="Xin Y.-H."/>
        </authorList>
    </citation>
    <scope>NUCLEOTIDE SEQUENCE [LARGE SCALE GENOMIC DNA]</scope>
    <source>
        <strain evidence="2 3">Sr47</strain>
    </source>
</reference>
<dbReference type="OrthoDB" id="9800872at2"/>
<sequence>MNELTPQQVFARLHEAQIVDVREAEEVAAGMIVGARHVPLAGVGAGADRLDKSRPVIAVCRSGRRSAAAAEQLASAGFTAYTMSGGMLEWEAAGLPTAAPQPAQ</sequence>
<dbReference type="EMBL" id="SOEZ01000061">
    <property type="protein sequence ID" value="TFB48740.1"/>
    <property type="molecule type" value="Genomic_DNA"/>
</dbReference>
<evidence type="ECO:0000313" key="3">
    <source>
        <dbReference type="Proteomes" id="UP000297866"/>
    </source>
</evidence>
<dbReference type="SUPFAM" id="SSF52821">
    <property type="entry name" value="Rhodanese/Cell cycle control phosphatase"/>
    <property type="match status" value="1"/>
</dbReference>
<protein>
    <submittedName>
        <fullName evidence="2">Rhodanese-like domain-containing protein</fullName>
    </submittedName>
</protein>
<dbReference type="Proteomes" id="UP000297866">
    <property type="component" value="Unassembled WGS sequence"/>
</dbReference>
<dbReference type="RefSeq" id="WP_134491664.1">
    <property type="nucleotide sequence ID" value="NZ_SOEZ01000061.1"/>
</dbReference>
<dbReference type="InterPro" id="IPR050229">
    <property type="entry name" value="GlpE_sulfurtransferase"/>
</dbReference>
<dbReference type="AlphaFoldDB" id="A0A4V3I699"/>
<dbReference type="PROSITE" id="PS50206">
    <property type="entry name" value="RHODANESE_3"/>
    <property type="match status" value="1"/>
</dbReference>